<dbReference type="OrthoDB" id="9774928at2"/>
<feature type="compositionally biased region" description="Basic and acidic residues" evidence="1">
    <location>
        <begin position="43"/>
        <end position="54"/>
    </location>
</feature>
<dbReference type="InterPro" id="IPR052336">
    <property type="entry name" value="MlaD_Phospholipid_Transporter"/>
</dbReference>
<comment type="caution">
    <text evidence="4">The sequence shown here is derived from an EMBL/GenBank/DDBJ whole genome shotgun (WGS) entry which is preliminary data.</text>
</comment>
<reference evidence="4 5" key="1">
    <citation type="submission" date="2018-10" db="EMBL/GenBank/DDBJ databases">
        <title>Aeromicrobium sp. 9W16Y-2 whole genome shotgun sequence.</title>
        <authorList>
            <person name="Li F."/>
        </authorList>
    </citation>
    <scope>NUCLEOTIDE SEQUENCE [LARGE SCALE GENOMIC DNA]</scope>
    <source>
        <strain evidence="4 5">9W16Y-2</strain>
    </source>
</reference>
<dbReference type="NCBIfam" id="TIGR00996">
    <property type="entry name" value="Mtu_fam_mce"/>
    <property type="match status" value="1"/>
</dbReference>
<organism evidence="4 5">
    <name type="scientific">Aeromicrobium phragmitis</name>
    <dbReference type="NCBI Taxonomy" id="2478914"/>
    <lineage>
        <taxon>Bacteria</taxon>
        <taxon>Bacillati</taxon>
        <taxon>Actinomycetota</taxon>
        <taxon>Actinomycetes</taxon>
        <taxon>Propionibacteriales</taxon>
        <taxon>Nocardioidaceae</taxon>
        <taxon>Aeromicrobium</taxon>
    </lineage>
</organism>
<feature type="region of interest" description="Disordered" evidence="1">
    <location>
        <begin position="449"/>
        <end position="497"/>
    </location>
</feature>
<sequence length="537" mass="56492">MQGPGRPAVQPARRERVRQRSVQDADRPARCRLAGRRPAHRSGSRDEPGSDHRPAGRLAGRVDGGAPVNRLVTTTTVAAAGAALLAGCSFSPYDLPLPGGADVGSDPYEVTVEFRDVLDLVPHSAVRVNDVAVGRVTDVELDGWNARVTLLIHDDVELPDNAEATIRQTNLLGEKFVSLAAPAEGGSGQLGDGDVIGLDRSGRNPEVEEVLSAASLLFNGGALEKTNTIVKELNLALGDKDAEVRDLIAVTTDFIGQLDANSDQILTALEKVDRLARETNAQRDAITGALDELPEALEVLESQRADIVGLLQALDRLGDTATHVIRDSKADTVASLQHLEPILANLVEAGDSVAQASELLLTFPFSDQFVGGTVEGAAGRCSNQNRAANTGVCTGDYGNLSMKLEISAAQLQQLFEGFGLDTLPELANLAPETPLTGNETSEKLLGLVEGLLPPGGENALPGDELVPEPGGEPGPGEQPRLPRPSPTPTQQAEEKSGGLREWLNPFCWFGSCRTAPASAAAADSDLDSLFTEVVTAP</sequence>
<feature type="domain" description="Mce/MlaD" evidence="2">
    <location>
        <begin position="107"/>
        <end position="180"/>
    </location>
</feature>
<dbReference type="GO" id="GO:0005576">
    <property type="term" value="C:extracellular region"/>
    <property type="evidence" value="ECO:0007669"/>
    <property type="project" value="TreeGrafter"/>
</dbReference>
<dbReference type="AlphaFoldDB" id="A0A3L8PPG6"/>
<name>A0A3L8PPG6_9ACTN</name>
<feature type="domain" description="Mammalian cell entry C-terminal" evidence="3">
    <location>
        <begin position="189"/>
        <end position="348"/>
    </location>
</feature>
<accession>A0A3L8PPG6</accession>
<feature type="compositionally biased region" description="Low complexity" evidence="1">
    <location>
        <begin position="449"/>
        <end position="479"/>
    </location>
</feature>
<dbReference type="PANTHER" id="PTHR33371">
    <property type="entry name" value="INTERMEMBRANE PHOSPHOLIPID TRANSPORT SYSTEM BINDING PROTEIN MLAD-RELATED"/>
    <property type="match status" value="1"/>
</dbReference>
<feature type="region of interest" description="Disordered" evidence="1">
    <location>
        <begin position="1"/>
        <end position="66"/>
    </location>
</feature>
<evidence type="ECO:0000313" key="5">
    <source>
        <dbReference type="Proteomes" id="UP000282515"/>
    </source>
</evidence>
<dbReference type="EMBL" id="RDBF01000003">
    <property type="protein sequence ID" value="RLV56719.1"/>
    <property type="molecule type" value="Genomic_DNA"/>
</dbReference>
<protein>
    <submittedName>
        <fullName evidence="4">MCE family protein</fullName>
    </submittedName>
</protein>
<dbReference type="InterPro" id="IPR024516">
    <property type="entry name" value="Mce_C"/>
</dbReference>
<evidence type="ECO:0000256" key="1">
    <source>
        <dbReference type="SAM" id="MobiDB-lite"/>
    </source>
</evidence>
<dbReference type="InterPro" id="IPR005693">
    <property type="entry name" value="Mce"/>
</dbReference>
<dbReference type="InterPro" id="IPR003399">
    <property type="entry name" value="Mce/MlaD"/>
</dbReference>
<dbReference type="Pfam" id="PF11887">
    <property type="entry name" value="Mce4_CUP1"/>
    <property type="match status" value="1"/>
</dbReference>
<dbReference type="Proteomes" id="UP000282515">
    <property type="component" value="Unassembled WGS sequence"/>
</dbReference>
<gene>
    <name evidence="4" type="ORF">D9V41_04995</name>
</gene>
<evidence type="ECO:0000259" key="3">
    <source>
        <dbReference type="Pfam" id="PF11887"/>
    </source>
</evidence>
<dbReference type="PANTHER" id="PTHR33371:SF15">
    <property type="entry name" value="LIPOPROTEIN LPRN"/>
    <property type="match status" value="1"/>
</dbReference>
<evidence type="ECO:0000259" key="2">
    <source>
        <dbReference type="Pfam" id="PF02470"/>
    </source>
</evidence>
<proteinExistence type="predicted"/>
<feature type="compositionally biased region" description="Basic residues" evidence="1">
    <location>
        <begin position="33"/>
        <end position="42"/>
    </location>
</feature>
<evidence type="ECO:0000313" key="4">
    <source>
        <dbReference type="EMBL" id="RLV56719.1"/>
    </source>
</evidence>
<keyword evidence="5" id="KW-1185">Reference proteome</keyword>
<dbReference type="Pfam" id="PF02470">
    <property type="entry name" value="MlaD"/>
    <property type="match status" value="1"/>
</dbReference>